<protein>
    <submittedName>
        <fullName evidence="1">Uncharacterized protein</fullName>
    </submittedName>
</protein>
<dbReference type="RefSeq" id="WP_112143203.1">
    <property type="nucleotide sequence ID" value="NZ_PRLC01000001.1"/>
</dbReference>
<accession>A0A329UQ24</accession>
<gene>
    <name evidence="1" type="ORF">C4N23_00255</name>
</gene>
<dbReference type="EMBL" id="PRLC01000001">
    <property type="protein sequence ID" value="RAW63484.1"/>
    <property type="molecule type" value="Genomic_DNA"/>
</dbReference>
<proteinExistence type="predicted"/>
<keyword evidence="2" id="KW-1185">Reference proteome</keyword>
<comment type="caution">
    <text evidence="1">The sequence shown here is derived from an EMBL/GenBank/DDBJ whole genome shotgun (WGS) entry which is preliminary data.</text>
</comment>
<reference evidence="1 2" key="1">
    <citation type="submission" date="2018-02" db="EMBL/GenBank/DDBJ databases">
        <title>Complete genome sequencing of Faecalibacterium prausnitzii strains isolated from the human gut.</title>
        <authorList>
            <person name="Fitzgerald B.C."/>
            <person name="Shkoporov A.N."/>
            <person name="Ross P.R."/>
            <person name="Hill C."/>
        </authorList>
    </citation>
    <scope>NUCLEOTIDE SEQUENCE [LARGE SCALE GENOMIC DNA]</scope>
    <source>
        <strain evidence="1 2">APC922/41-1</strain>
    </source>
</reference>
<evidence type="ECO:0000313" key="1">
    <source>
        <dbReference type="EMBL" id="RAW63484.1"/>
    </source>
</evidence>
<name>A0A329UQ24_9FIRM</name>
<dbReference type="AlphaFoldDB" id="A0A329UQ24"/>
<sequence length="90" mass="9786">MNMLNTIYETGHDLHVANYVAYLHTDKKLYEDEAHKVQAKKADVEKAFKLGRLIVVAADKTYLPVALMAAGVVVTDGTTATTCTMAADEA</sequence>
<dbReference type="Proteomes" id="UP000250429">
    <property type="component" value="Unassembled WGS sequence"/>
</dbReference>
<evidence type="ECO:0000313" key="2">
    <source>
        <dbReference type="Proteomes" id="UP000250429"/>
    </source>
</evidence>
<organism evidence="1 2">
    <name type="scientific">Faecalibacterium hattorii</name>
    <dbReference type="NCBI Taxonomy" id="2935520"/>
    <lineage>
        <taxon>Bacteria</taxon>
        <taxon>Bacillati</taxon>
        <taxon>Bacillota</taxon>
        <taxon>Clostridia</taxon>
        <taxon>Eubacteriales</taxon>
        <taxon>Oscillospiraceae</taxon>
        <taxon>Faecalibacterium</taxon>
    </lineage>
</organism>